<keyword evidence="2" id="KW-1185">Reference proteome</keyword>
<gene>
    <name evidence="1" type="ORF">CPJCM30710_26290</name>
</gene>
<comment type="caution">
    <text evidence="1">The sequence shown here is derived from an EMBL/GenBank/DDBJ whole genome shotgun (WGS) entry which is preliminary data.</text>
</comment>
<evidence type="ECO:0000313" key="1">
    <source>
        <dbReference type="EMBL" id="GIM29963.1"/>
    </source>
</evidence>
<dbReference type="RefSeq" id="WP_212904647.1">
    <property type="nucleotide sequence ID" value="NZ_BOPZ01000025.1"/>
</dbReference>
<dbReference type="AlphaFoldDB" id="A0A919S3J6"/>
<reference evidence="1" key="1">
    <citation type="submission" date="2021-03" db="EMBL/GenBank/DDBJ databases">
        <title>Taxonomic study of Clostridium polyendosporum from meadow-gley soil under rice.</title>
        <authorList>
            <person name="Kobayashi H."/>
            <person name="Tanizawa Y."/>
            <person name="Yagura M."/>
        </authorList>
    </citation>
    <scope>NUCLEOTIDE SEQUENCE</scope>
    <source>
        <strain evidence="1">JCM 30710</strain>
    </source>
</reference>
<evidence type="ECO:0000313" key="2">
    <source>
        <dbReference type="Proteomes" id="UP000679179"/>
    </source>
</evidence>
<dbReference type="EMBL" id="BOPZ01000025">
    <property type="protein sequence ID" value="GIM29963.1"/>
    <property type="molecule type" value="Genomic_DNA"/>
</dbReference>
<protein>
    <submittedName>
        <fullName evidence="1">Uncharacterized protein</fullName>
    </submittedName>
</protein>
<accession>A0A919S3J6</accession>
<dbReference type="Proteomes" id="UP000679179">
    <property type="component" value="Unassembled WGS sequence"/>
</dbReference>
<sequence>MSNCGPVQNCHQKYPEDCSDSGNTIQKVYMNISCDNDKNDNRQEGFGYHDKVEFKYDEITPPIDTLISVNTPVLQVDFSTINPGDRVWLSGVVHLSNDSGNATARVTITITRSSPLSGTPVTIYSSRFRIDNTSGDDSVLEPFSHVDVPNTQLFDVRYQVLLSVSDPNPNLIIENIGPNTLTAIRFIR</sequence>
<organism evidence="1 2">
    <name type="scientific">Clostridium polyendosporum</name>
    <dbReference type="NCBI Taxonomy" id="69208"/>
    <lineage>
        <taxon>Bacteria</taxon>
        <taxon>Bacillati</taxon>
        <taxon>Bacillota</taxon>
        <taxon>Clostridia</taxon>
        <taxon>Eubacteriales</taxon>
        <taxon>Clostridiaceae</taxon>
        <taxon>Clostridium</taxon>
    </lineage>
</organism>
<proteinExistence type="predicted"/>
<name>A0A919S3J6_9CLOT</name>